<keyword evidence="6" id="KW-0378">Hydrolase</keyword>
<dbReference type="Pfam" id="PF09297">
    <property type="entry name" value="Zn_ribbon_NUD"/>
    <property type="match status" value="1"/>
</dbReference>
<protein>
    <recommendedName>
        <fullName evidence="4">NAD(+) diphosphatase</fullName>
        <ecNumber evidence="4">3.6.1.22</ecNumber>
    </recommendedName>
</protein>
<dbReference type="Proteomes" id="UP001157167">
    <property type="component" value="Unassembled WGS sequence"/>
</dbReference>
<evidence type="ECO:0000256" key="7">
    <source>
        <dbReference type="ARBA" id="ARBA00022842"/>
    </source>
</evidence>
<dbReference type="PANTHER" id="PTHR42904">
    <property type="entry name" value="NUDIX HYDROLASE, NUDC SUBFAMILY"/>
    <property type="match status" value="1"/>
</dbReference>
<comment type="cofactor">
    <cofactor evidence="2">
        <name>Zn(2+)</name>
        <dbReference type="ChEBI" id="CHEBI:29105"/>
    </cofactor>
</comment>
<comment type="caution">
    <text evidence="11">The sequence shown here is derived from an EMBL/GenBank/DDBJ whole genome shotgun (WGS) entry which is preliminary data.</text>
</comment>
<evidence type="ECO:0000256" key="3">
    <source>
        <dbReference type="ARBA" id="ARBA00009595"/>
    </source>
</evidence>
<accession>A0ABQ6FAM6</accession>
<evidence type="ECO:0000313" key="12">
    <source>
        <dbReference type="Proteomes" id="UP001157167"/>
    </source>
</evidence>
<dbReference type="InterPro" id="IPR050241">
    <property type="entry name" value="NAD-cap_RNA_hydrolase_NudC"/>
</dbReference>
<sequence>MTAPLSDTFDLADARGWWFVQRGREVLLDETGGVPCGPNPLLGLDPLPVLQVGEFDGIPCFAVELPLDAPFGGFFGDPKRLYDSLPLPARTPLSRALEVLEWDRTHRFCGSCGAPTEHRGAAIVRHCSNDACGREHFPRVSPVVIMAVERGEEILLGRSHHFPPGVYSVLAGFVDAGESAEQAVHREIFEETALTIRDVRYFASQPWPFPHSLMLGFQAQWAGGEIVCDPREIEDAAFFHVDRLPKTFRFSSTLSFWLIQDFCKRHGRPWPDGV</sequence>
<gene>
    <name evidence="11" type="ORF">GCM10007933_14950</name>
</gene>
<dbReference type="SUPFAM" id="SSF55811">
    <property type="entry name" value="Nudix"/>
    <property type="match status" value="2"/>
</dbReference>
<evidence type="ECO:0000256" key="9">
    <source>
        <dbReference type="ARBA" id="ARBA00023679"/>
    </source>
</evidence>
<dbReference type="Gene3D" id="3.90.79.10">
    <property type="entry name" value="Nucleoside Triphosphate Pyrophosphohydrolase"/>
    <property type="match status" value="1"/>
</dbReference>
<dbReference type="EC" id="3.6.1.22" evidence="4"/>
<keyword evidence="7" id="KW-0460">Magnesium</keyword>
<dbReference type="CDD" id="cd03429">
    <property type="entry name" value="NUDIX_NADH_pyrophosphatase_Nudt13"/>
    <property type="match status" value="1"/>
</dbReference>
<evidence type="ECO:0000259" key="10">
    <source>
        <dbReference type="PROSITE" id="PS51462"/>
    </source>
</evidence>
<dbReference type="NCBIfam" id="NF001299">
    <property type="entry name" value="PRK00241.1"/>
    <property type="match status" value="1"/>
</dbReference>
<dbReference type="InterPro" id="IPR000086">
    <property type="entry name" value="NUDIX_hydrolase_dom"/>
</dbReference>
<proteinExistence type="inferred from homology"/>
<evidence type="ECO:0000256" key="2">
    <source>
        <dbReference type="ARBA" id="ARBA00001947"/>
    </source>
</evidence>
<dbReference type="InterPro" id="IPR015376">
    <property type="entry name" value="Znr_NADH_PPase"/>
</dbReference>
<name>A0ABQ6FAM6_9RHOO</name>
<evidence type="ECO:0000313" key="11">
    <source>
        <dbReference type="EMBL" id="GLT22039.1"/>
    </source>
</evidence>
<dbReference type="PROSITE" id="PS51462">
    <property type="entry name" value="NUDIX"/>
    <property type="match status" value="1"/>
</dbReference>
<keyword evidence="12" id="KW-1185">Reference proteome</keyword>
<keyword evidence="5" id="KW-0479">Metal-binding</keyword>
<evidence type="ECO:0000256" key="8">
    <source>
        <dbReference type="ARBA" id="ARBA00023027"/>
    </source>
</evidence>
<comment type="cofactor">
    <cofactor evidence="1">
        <name>Mg(2+)</name>
        <dbReference type="ChEBI" id="CHEBI:18420"/>
    </cofactor>
</comment>
<dbReference type="InterPro" id="IPR049734">
    <property type="entry name" value="NudC-like_C"/>
</dbReference>
<dbReference type="EMBL" id="BSPX01000017">
    <property type="protein sequence ID" value="GLT22039.1"/>
    <property type="molecule type" value="Genomic_DNA"/>
</dbReference>
<comment type="catalytic activity">
    <reaction evidence="9">
        <text>a 5'-end NAD(+)-phospho-ribonucleoside in mRNA + H2O = a 5'-end phospho-adenosine-phospho-ribonucleoside in mRNA + beta-nicotinamide D-ribonucleotide + 2 H(+)</text>
        <dbReference type="Rhea" id="RHEA:60876"/>
        <dbReference type="Rhea" id="RHEA-COMP:15698"/>
        <dbReference type="Rhea" id="RHEA-COMP:15719"/>
        <dbReference type="ChEBI" id="CHEBI:14649"/>
        <dbReference type="ChEBI" id="CHEBI:15377"/>
        <dbReference type="ChEBI" id="CHEBI:15378"/>
        <dbReference type="ChEBI" id="CHEBI:144029"/>
        <dbReference type="ChEBI" id="CHEBI:144051"/>
    </reaction>
    <physiologicalReaction direction="left-to-right" evidence="9">
        <dbReference type="Rhea" id="RHEA:60877"/>
    </physiologicalReaction>
</comment>
<dbReference type="Pfam" id="PF00293">
    <property type="entry name" value="NUDIX"/>
    <property type="match status" value="1"/>
</dbReference>
<keyword evidence="8" id="KW-0520">NAD</keyword>
<organism evidence="11 12">
    <name type="scientific">Zoogloea oryzae</name>
    <dbReference type="NCBI Taxonomy" id="310767"/>
    <lineage>
        <taxon>Bacteria</taxon>
        <taxon>Pseudomonadati</taxon>
        <taxon>Pseudomonadota</taxon>
        <taxon>Betaproteobacteria</taxon>
        <taxon>Rhodocyclales</taxon>
        <taxon>Zoogloeaceae</taxon>
        <taxon>Zoogloea</taxon>
    </lineage>
</organism>
<reference evidence="12" key="1">
    <citation type="journal article" date="2019" name="Int. J. Syst. Evol. Microbiol.">
        <title>The Global Catalogue of Microorganisms (GCM) 10K type strain sequencing project: providing services to taxonomists for standard genome sequencing and annotation.</title>
        <authorList>
            <consortium name="The Broad Institute Genomics Platform"/>
            <consortium name="The Broad Institute Genome Sequencing Center for Infectious Disease"/>
            <person name="Wu L."/>
            <person name="Ma J."/>
        </authorList>
    </citation>
    <scope>NUCLEOTIDE SEQUENCE [LARGE SCALE GENOMIC DNA]</scope>
    <source>
        <strain evidence="12">NBRC 102407</strain>
    </source>
</reference>
<dbReference type="PANTHER" id="PTHR42904:SF6">
    <property type="entry name" value="NAD-CAPPED RNA HYDROLASE NUDT12"/>
    <property type="match status" value="1"/>
</dbReference>
<dbReference type="InterPro" id="IPR015797">
    <property type="entry name" value="NUDIX_hydrolase-like_dom_sf"/>
</dbReference>
<feature type="domain" description="Nudix hydrolase" evidence="10">
    <location>
        <begin position="138"/>
        <end position="260"/>
    </location>
</feature>
<evidence type="ECO:0000256" key="6">
    <source>
        <dbReference type="ARBA" id="ARBA00022801"/>
    </source>
</evidence>
<dbReference type="Gene3D" id="3.90.79.20">
    <property type="match status" value="1"/>
</dbReference>
<evidence type="ECO:0000256" key="5">
    <source>
        <dbReference type="ARBA" id="ARBA00022723"/>
    </source>
</evidence>
<evidence type="ECO:0000256" key="1">
    <source>
        <dbReference type="ARBA" id="ARBA00001946"/>
    </source>
</evidence>
<comment type="similarity">
    <text evidence="3">Belongs to the Nudix hydrolase family. NudC subfamily.</text>
</comment>
<dbReference type="RefSeq" id="WP_284187410.1">
    <property type="nucleotide sequence ID" value="NZ_BSPX01000017.1"/>
</dbReference>
<evidence type="ECO:0000256" key="4">
    <source>
        <dbReference type="ARBA" id="ARBA00012381"/>
    </source>
</evidence>